<evidence type="ECO:0000313" key="1">
    <source>
        <dbReference type="EMBL" id="KAG1785107.1"/>
    </source>
</evidence>
<gene>
    <name evidence="1" type="ORF">HD556DRAFT_1451070</name>
</gene>
<evidence type="ECO:0000313" key="2">
    <source>
        <dbReference type="Proteomes" id="UP000719766"/>
    </source>
</evidence>
<dbReference type="GeneID" id="64601637"/>
<accession>A0A9P7A9V8</accession>
<reference evidence="1" key="1">
    <citation type="journal article" date="2020" name="New Phytol.">
        <title>Comparative genomics reveals dynamic genome evolution in host specialist ectomycorrhizal fungi.</title>
        <authorList>
            <person name="Lofgren L.A."/>
            <person name="Nguyen N.H."/>
            <person name="Vilgalys R."/>
            <person name="Ruytinx J."/>
            <person name="Liao H.L."/>
            <person name="Branco S."/>
            <person name="Kuo A."/>
            <person name="LaButti K."/>
            <person name="Lipzen A."/>
            <person name="Andreopoulos W."/>
            <person name="Pangilinan J."/>
            <person name="Riley R."/>
            <person name="Hundley H."/>
            <person name="Na H."/>
            <person name="Barry K."/>
            <person name="Grigoriev I.V."/>
            <person name="Stajich J.E."/>
            <person name="Kennedy P.G."/>
        </authorList>
    </citation>
    <scope>NUCLEOTIDE SEQUENCE</scope>
    <source>
        <strain evidence="1">S12</strain>
    </source>
</reference>
<dbReference type="EMBL" id="JABBWE010000119">
    <property type="protein sequence ID" value="KAG1785107.1"/>
    <property type="molecule type" value="Genomic_DNA"/>
</dbReference>
<dbReference type="Proteomes" id="UP000719766">
    <property type="component" value="Unassembled WGS sequence"/>
</dbReference>
<dbReference type="OrthoDB" id="2686272at2759"/>
<sequence>MNNNQANFISDSDVYKLSSVYMAECFDIMKVVDGCKKKTYSVRDEYRVSSHAARIMLDNIESKAIQYLQLDLILWIPSTIWFELNR</sequence>
<dbReference type="RefSeq" id="XP_041152592.1">
    <property type="nucleotide sequence ID" value="XM_041307873.1"/>
</dbReference>
<comment type="caution">
    <text evidence="1">The sequence shown here is derived from an EMBL/GenBank/DDBJ whole genome shotgun (WGS) entry which is preliminary data.</text>
</comment>
<organism evidence="1 2">
    <name type="scientific">Suillus plorans</name>
    <dbReference type="NCBI Taxonomy" id="116603"/>
    <lineage>
        <taxon>Eukaryota</taxon>
        <taxon>Fungi</taxon>
        <taxon>Dikarya</taxon>
        <taxon>Basidiomycota</taxon>
        <taxon>Agaricomycotina</taxon>
        <taxon>Agaricomycetes</taxon>
        <taxon>Agaricomycetidae</taxon>
        <taxon>Boletales</taxon>
        <taxon>Suillineae</taxon>
        <taxon>Suillaceae</taxon>
        <taxon>Suillus</taxon>
    </lineage>
</organism>
<name>A0A9P7A9V8_9AGAM</name>
<proteinExistence type="predicted"/>
<keyword evidence="2" id="KW-1185">Reference proteome</keyword>
<protein>
    <submittedName>
        <fullName evidence="1">Uncharacterized protein</fullName>
    </submittedName>
</protein>
<dbReference type="AlphaFoldDB" id="A0A9P7A9V8"/>